<feature type="domain" description="Carboxylesterase type B" evidence="4">
    <location>
        <begin position="181"/>
        <end position="624"/>
    </location>
</feature>
<dbReference type="EMBL" id="JAYKXP010000002">
    <property type="protein sequence ID" value="KAK7060839.1"/>
    <property type="molecule type" value="Genomic_DNA"/>
</dbReference>
<keyword evidence="2 3" id="KW-0378">Hydrolase</keyword>
<dbReference type="Pfam" id="PF00135">
    <property type="entry name" value="COesterase"/>
    <property type="match status" value="1"/>
</dbReference>
<protein>
    <recommendedName>
        <fullName evidence="3">Carboxylic ester hydrolase</fullName>
        <ecNumber evidence="3">3.1.1.-</ecNumber>
    </recommendedName>
</protein>
<evidence type="ECO:0000313" key="5">
    <source>
        <dbReference type="EMBL" id="KAK7060839.1"/>
    </source>
</evidence>
<comment type="similarity">
    <text evidence="1 3">Belongs to the type-B carboxylesterase/lipase family.</text>
</comment>
<comment type="caution">
    <text evidence="5">The sequence shown here is derived from an EMBL/GenBank/DDBJ whole genome shotgun (WGS) entry which is preliminary data.</text>
</comment>
<dbReference type="PROSITE" id="PS00122">
    <property type="entry name" value="CARBOXYLESTERASE_B_1"/>
    <property type="match status" value="1"/>
</dbReference>
<dbReference type="InterPro" id="IPR019819">
    <property type="entry name" value="Carboxylesterase_B_CS"/>
</dbReference>
<accession>A0AAW0E9Q7</accession>
<dbReference type="InterPro" id="IPR050309">
    <property type="entry name" value="Type-B_Carboxylest/Lipase"/>
</dbReference>
<evidence type="ECO:0000256" key="3">
    <source>
        <dbReference type="RuleBase" id="RU361235"/>
    </source>
</evidence>
<organism evidence="5 6">
    <name type="scientific">Paramarasmius palmivorus</name>
    <dbReference type="NCBI Taxonomy" id="297713"/>
    <lineage>
        <taxon>Eukaryota</taxon>
        <taxon>Fungi</taxon>
        <taxon>Dikarya</taxon>
        <taxon>Basidiomycota</taxon>
        <taxon>Agaricomycotina</taxon>
        <taxon>Agaricomycetes</taxon>
        <taxon>Agaricomycetidae</taxon>
        <taxon>Agaricales</taxon>
        <taxon>Marasmiineae</taxon>
        <taxon>Marasmiaceae</taxon>
        <taxon>Paramarasmius</taxon>
    </lineage>
</organism>
<dbReference type="Proteomes" id="UP001383192">
    <property type="component" value="Unassembled WGS sequence"/>
</dbReference>
<name>A0AAW0E9Q7_9AGAR</name>
<reference evidence="5 6" key="1">
    <citation type="submission" date="2024-01" db="EMBL/GenBank/DDBJ databases">
        <title>A draft genome for a cacao thread blight-causing isolate of Paramarasmius palmivorus.</title>
        <authorList>
            <person name="Baruah I.K."/>
            <person name="Bukari Y."/>
            <person name="Amoako-Attah I."/>
            <person name="Meinhardt L.W."/>
            <person name="Bailey B.A."/>
            <person name="Cohen S.P."/>
        </authorList>
    </citation>
    <scope>NUCLEOTIDE SEQUENCE [LARGE SCALE GENOMIC DNA]</scope>
    <source>
        <strain evidence="5 6">GH-12</strain>
    </source>
</reference>
<dbReference type="GO" id="GO:0016787">
    <property type="term" value="F:hydrolase activity"/>
    <property type="evidence" value="ECO:0007669"/>
    <property type="project" value="UniProtKB-KW"/>
</dbReference>
<dbReference type="EC" id="3.1.1.-" evidence="3"/>
<proteinExistence type="inferred from homology"/>
<dbReference type="InterPro" id="IPR029058">
    <property type="entry name" value="AB_hydrolase_fold"/>
</dbReference>
<feature type="chain" id="PRO_5043104809" description="Carboxylic ester hydrolase" evidence="3">
    <location>
        <begin position="18"/>
        <end position="692"/>
    </location>
</feature>
<feature type="signal peptide" evidence="3">
    <location>
        <begin position="1"/>
        <end position="17"/>
    </location>
</feature>
<dbReference type="Gene3D" id="3.40.50.1820">
    <property type="entry name" value="alpha/beta hydrolase"/>
    <property type="match status" value="1"/>
</dbReference>
<dbReference type="PROSITE" id="PS00941">
    <property type="entry name" value="CARBOXYLESTERASE_B_2"/>
    <property type="match status" value="1"/>
</dbReference>
<keyword evidence="6" id="KW-1185">Reference proteome</keyword>
<dbReference type="SUPFAM" id="SSF53474">
    <property type="entry name" value="alpha/beta-Hydrolases"/>
    <property type="match status" value="1"/>
</dbReference>
<gene>
    <name evidence="5" type="ORF">VNI00_000572</name>
</gene>
<evidence type="ECO:0000256" key="2">
    <source>
        <dbReference type="ARBA" id="ARBA00022801"/>
    </source>
</evidence>
<sequence>MWAQTFTVLALSLGVFGSKIPQGRVVSLLFENDADWEHYADRSSALFFHEPATKNEAEEVCREYSESLFDFGKLDDINSQLVYQQYLGNLNDEIWVSSGGACSISIAPPSVSFEDPVGQYPLFSQNATCLDRGNSTSLPFLCTNSAPHTSKVDTDFTSSPRVDVTSEDTVFTGTRDHLSFRFMGIPYAQPPLGKLRLRKPEPWKGDSVEATALKPGCLQFGWFQSPELNPWGFSEDCLYLNVFTPYIPSKTSKPSELKPVLVWIHGGGNFYGLGSDATFDGGPFVSRTDTVIVTFNYRLNIFGFLSLNDGVLSGNYGFADKVAALQWVHDNIAAFGGDPENVTVFGQSAGGWSVIDLLRSPPAKGLFSRAIVMSGGASTFASPEVAAAMHEPLISSLCNSTGAERLACLQALPAEELSNAAKDVYWWPSVPDGEYILKPAIGQVEEGTDINSVPVLMGWMKDEFQSVLDMISPDATDFSASLAVMFGPDLAAEVVESGLWKISEEFTPYNATINVYSDIVFLCPSAELIKAATKSNVFPSLYTYSMRRAYALSFFNPHGLCSFPVGHPEQPYYACHSGDLYEVFGTYHLFNQPVRVPEDIYFTALIQDMWASFARTGNPNPDKSYLQLRGRAYESTLKVMEGDKAWSWPEFSTGGVASLDYPGLATEPELPEQENGRCNFLMRESKHSLKPL</sequence>
<evidence type="ECO:0000259" key="4">
    <source>
        <dbReference type="Pfam" id="PF00135"/>
    </source>
</evidence>
<dbReference type="AlphaFoldDB" id="A0AAW0E9Q7"/>
<dbReference type="PANTHER" id="PTHR11559">
    <property type="entry name" value="CARBOXYLESTERASE"/>
    <property type="match status" value="1"/>
</dbReference>
<evidence type="ECO:0000256" key="1">
    <source>
        <dbReference type="ARBA" id="ARBA00005964"/>
    </source>
</evidence>
<evidence type="ECO:0000313" key="6">
    <source>
        <dbReference type="Proteomes" id="UP001383192"/>
    </source>
</evidence>
<dbReference type="InterPro" id="IPR002018">
    <property type="entry name" value="CarbesteraseB"/>
</dbReference>
<dbReference type="InterPro" id="IPR019826">
    <property type="entry name" value="Carboxylesterase_B_AS"/>
</dbReference>
<keyword evidence="3" id="KW-0732">Signal</keyword>